<evidence type="ECO:0000313" key="2">
    <source>
        <dbReference type="EMBL" id="GLI27636.1"/>
    </source>
</evidence>
<keyword evidence="1" id="KW-1133">Transmembrane helix</keyword>
<comment type="caution">
    <text evidence="2">The sequence shown here is derived from an EMBL/GenBank/DDBJ whole genome shotgun (WGS) entry which is preliminary data.</text>
</comment>
<evidence type="ECO:0000256" key="1">
    <source>
        <dbReference type="SAM" id="Phobius"/>
    </source>
</evidence>
<dbReference type="RefSeq" id="WP_281884341.1">
    <property type="nucleotide sequence ID" value="NZ_BSDP01000001.1"/>
</dbReference>
<protein>
    <submittedName>
        <fullName evidence="2">Uncharacterized protein</fullName>
    </submittedName>
</protein>
<feature type="transmembrane region" description="Helical" evidence="1">
    <location>
        <begin position="59"/>
        <end position="90"/>
    </location>
</feature>
<dbReference type="EMBL" id="BSDP01000001">
    <property type="protein sequence ID" value="GLI27636.1"/>
    <property type="molecule type" value="Genomic_DNA"/>
</dbReference>
<proteinExistence type="predicted"/>
<keyword evidence="1" id="KW-0812">Transmembrane</keyword>
<feature type="transmembrane region" description="Helical" evidence="1">
    <location>
        <begin position="17"/>
        <end position="38"/>
    </location>
</feature>
<dbReference type="AlphaFoldDB" id="A0A9W6CX55"/>
<feature type="transmembrane region" description="Helical" evidence="1">
    <location>
        <begin position="102"/>
        <end position="122"/>
    </location>
</feature>
<keyword evidence="3" id="KW-1185">Reference proteome</keyword>
<reference evidence="2" key="1">
    <citation type="submission" date="2022-12" db="EMBL/GenBank/DDBJ databases">
        <title>Reference genome sequencing for broad-spectrum identification of bacterial and archaeal isolates by mass spectrometry.</title>
        <authorList>
            <person name="Sekiguchi Y."/>
            <person name="Tourlousse D.M."/>
        </authorList>
    </citation>
    <scope>NUCLEOTIDE SEQUENCE</scope>
    <source>
        <strain evidence="2">14</strain>
    </source>
</reference>
<sequence>MTAPGTGSTRQPPRRGAAYWICFAVVLLSASVSVWYSVTAVIAGGLEDADALYAASRSVAIVVVALIVPLFPADAALLAIAVVMVIVQGIDTFVGAVQGNTLVMVGAAVLCIVNIVTASFLARTDRVRGAA</sequence>
<organism evidence="2 3">
    <name type="scientific">Agromyces rhizosphaerae</name>
    <dbReference type="NCBI Taxonomy" id="88374"/>
    <lineage>
        <taxon>Bacteria</taxon>
        <taxon>Bacillati</taxon>
        <taxon>Actinomycetota</taxon>
        <taxon>Actinomycetes</taxon>
        <taxon>Micrococcales</taxon>
        <taxon>Microbacteriaceae</taxon>
        <taxon>Agromyces</taxon>
    </lineage>
</organism>
<accession>A0A9W6CX55</accession>
<name>A0A9W6CX55_9MICO</name>
<evidence type="ECO:0000313" key="3">
    <source>
        <dbReference type="Proteomes" id="UP001144396"/>
    </source>
</evidence>
<gene>
    <name evidence="2" type="ORF">ARHIZOSPH14_18780</name>
</gene>
<keyword evidence="1" id="KW-0472">Membrane</keyword>
<dbReference type="Proteomes" id="UP001144396">
    <property type="component" value="Unassembled WGS sequence"/>
</dbReference>